<proteinExistence type="predicted"/>
<sequence length="204" mass="23317">MVLDKFDIKQIGWNGSFQSVLDLFSELINYQLAPNQHKKPEQCLEFEALLESSSTLSKWQESKANNVKNPVFKLFQKKYRTFNRNDFKALGTEIQENGLFLSKGQILFRGVCSENSNDNWYLPVSTTLSPYIAIYHALKNGYIKPIKIYAIEIKTDSTVKAVVAPFGGNAEFGHEYEVLVDLKSRPKISEEIKKGFITFQLLCC</sequence>
<dbReference type="Proteomes" id="UP000235828">
    <property type="component" value="Chromosome A"/>
</dbReference>
<dbReference type="EMBL" id="LT960611">
    <property type="protein sequence ID" value="SON49318.1"/>
    <property type="molecule type" value="Genomic_DNA"/>
</dbReference>
<gene>
    <name evidence="1" type="ORF">VTAP4600_A1339</name>
</gene>
<accession>A0A2N8ZBQ0</accession>
<evidence type="ECO:0000313" key="2">
    <source>
        <dbReference type="Proteomes" id="UP000235828"/>
    </source>
</evidence>
<protein>
    <submittedName>
        <fullName evidence="1">Uncharacterized protein</fullName>
    </submittedName>
</protein>
<dbReference type="KEGG" id="vta:A1339"/>
<evidence type="ECO:0000313" key="1">
    <source>
        <dbReference type="EMBL" id="SON49318.1"/>
    </source>
</evidence>
<dbReference type="RefSeq" id="WP_102522000.1">
    <property type="nucleotide sequence ID" value="NZ_LT960611.1"/>
</dbReference>
<dbReference type="OrthoDB" id="5905958at2"/>
<dbReference type="AlphaFoldDB" id="A0A2N8ZBQ0"/>
<reference evidence="1 2" key="1">
    <citation type="submission" date="2017-10" db="EMBL/GenBank/DDBJ databases">
        <authorList>
            <person name="Banno H."/>
            <person name="Chua N.-H."/>
        </authorList>
    </citation>
    <scope>NUCLEOTIDE SEQUENCE [LARGE SCALE GENOMIC DNA]</scope>
    <source>
        <strain evidence="1">Vibrio tapetis CECT4600</strain>
    </source>
</reference>
<keyword evidence="2" id="KW-1185">Reference proteome</keyword>
<organism evidence="1 2">
    <name type="scientific">Vibrio tapetis subsp. tapetis</name>
    <dbReference type="NCBI Taxonomy" id="1671868"/>
    <lineage>
        <taxon>Bacteria</taxon>
        <taxon>Pseudomonadati</taxon>
        <taxon>Pseudomonadota</taxon>
        <taxon>Gammaproteobacteria</taxon>
        <taxon>Vibrionales</taxon>
        <taxon>Vibrionaceae</taxon>
        <taxon>Vibrio</taxon>
    </lineage>
</organism>
<name>A0A2N8ZBQ0_9VIBR</name>